<dbReference type="Proteomes" id="UP000681722">
    <property type="component" value="Unassembled WGS sequence"/>
</dbReference>
<dbReference type="Proteomes" id="UP000663829">
    <property type="component" value="Unassembled WGS sequence"/>
</dbReference>
<comment type="caution">
    <text evidence="1">The sequence shown here is derived from an EMBL/GenBank/DDBJ whole genome shotgun (WGS) entry which is preliminary data.</text>
</comment>
<dbReference type="SUPFAM" id="SSF54001">
    <property type="entry name" value="Cysteine proteinases"/>
    <property type="match status" value="1"/>
</dbReference>
<dbReference type="OrthoDB" id="640249at2759"/>
<evidence type="ECO:0000313" key="1">
    <source>
        <dbReference type="EMBL" id="CAF1445874.1"/>
    </source>
</evidence>
<dbReference type="InterPro" id="IPR038765">
    <property type="entry name" value="Papain-like_cys_pep_sf"/>
</dbReference>
<accession>A0A815P9E8</accession>
<dbReference type="Gene3D" id="3.90.70.10">
    <property type="entry name" value="Cysteine proteinases"/>
    <property type="match status" value="1"/>
</dbReference>
<gene>
    <name evidence="1" type="ORF">GPM918_LOCUS34542</name>
    <name evidence="2" type="ORF">SRO942_LOCUS35243</name>
</gene>
<protein>
    <submittedName>
        <fullName evidence="1">Uncharacterized protein</fullName>
    </submittedName>
</protein>
<evidence type="ECO:0000313" key="3">
    <source>
        <dbReference type="Proteomes" id="UP000663829"/>
    </source>
</evidence>
<sequence length="203" mass="23404">MESNGVRQLDAIEYLFNRFGGIQFHVSRLFMTLNGSIIYSKYDSYRSFLPALIDAVAQAGFCSQEILPDDTNTISGAELKRVYKEASKFSIRPHKIEPSIENMKSCLNGQLPFIMSLNTELFTERDVQIVNNYQRKLILPSPYELLPVLVVGYDDRIQVFLARNTWDPKWAFIYIDLLRRLIFLAASDAVASIKWTNIEIQEH</sequence>
<evidence type="ECO:0000313" key="2">
    <source>
        <dbReference type="EMBL" id="CAF4320569.1"/>
    </source>
</evidence>
<dbReference type="EMBL" id="CAJNOQ010019231">
    <property type="protein sequence ID" value="CAF1445874.1"/>
    <property type="molecule type" value="Genomic_DNA"/>
</dbReference>
<proteinExistence type="predicted"/>
<name>A0A815P9E8_9BILA</name>
<dbReference type="AlphaFoldDB" id="A0A815P9E8"/>
<organism evidence="1 3">
    <name type="scientific">Didymodactylos carnosus</name>
    <dbReference type="NCBI Taxonomy" id="1234261"/>
    <lineage>
        <taxon>Eukaryota</taxon>
        <taxon>Metazoa</taxon>
        <taxon>Spiralia</taxon>
        <taxon>Gnathifera</taxon>
        <taxon>Rotifera</taxon>
        <taxon>Eurotatoria</taxon>
        <taxon>Bdelloidea</taxon>
        <taxon>Philodinida</taxon>
        <taxon>Philodinidae</taxon>
        <taxon>Didymodactylos</taxon>
    </lineage>
</organism>
<keyword evidence="3" id="KW-1185">Reference proteome</keyword>
<reference evidence="1" key="1">
    <citation type="submission" date="2021-02" db="EMBL/GenBank/DDBJ databases">
        <authorList>
            <person name="Nowell W R."/>
        </authorList>
    </citation>
    <scope>NUCLEOTIDE SEQUENCE</scope>
</reference>
<dbReference type="EMBL" id="CAJOBC010084675">
    <property type="protein sequence ID" value="CAF4320569.1"/>
    <property type="molecule type" value="Genomic_DNA"/>
</dbReference>